<feature type="transmembrane region" description="Helical" evidence="6">
    <location>
        <begin position="51"/>
        <end position="74"/>
    </location>
</feature>
<dbReference type="Pfam" id="PF12304">
    <property type="entry name" value="BCLP"/>
    <property type="match status" value="1"/>
</dbReference>
<evidence type="ECO:0000256" key="5">
    <source>
        <dbReference type="ARBA" id="ARBA00023136"/>
    </source>
</evidence>
<evidence type="ECO:0000256" key="4">
    <source>
        <dbReference type="ARBA" id="ARBA00022989"/>
    </source>
</evidence>
<evidence type="ECO:0000256" key="6">
    <source>
        <dbReference type="SAM" id="Phobius"/>
    </source>
</evidence>
<dbReference type="PANTHER" id="PTHR31258:SF1">
    <property type="entry name" value="KERATINOCYTE-ASSOCIATED PROTEIN 3"/>
    <property type="match status" value="1"/>
</dbReference>
<evidence type="ECO:0000313" key="8">
    <source>
        <dbReference type="Proteomes" id="UP001178461"/>
    </source>
</evidence>
<keyword evidence="4 6" id="KW-1133">Transmembrane helix</keyword>
<dbReference type="Proteomes" id="UP001178461">
    <property type="component" value="Unassembled WGS sequence"/>
</dbReference>
<dbReference type="InterPro" id="IPR020977">
    <property type="entry name" value="Beta-casein-like"/>
</dbReference>
<evidence type="ECO:0000256" key="1">
    <source>
        <dbReference type="ARBA" id="ARBA00004141"/>
    </source>
</evidence>
<dbReference type="PANTHER" id="PTHR31258">
    <property type="entry name" value="KERATINOCYTE-ASSOCIATED PROTEIN 3"/>
    <property type="match status" value="1"/>
</dbReference>
<protein>
    <recommendedName>
        <fullName evidence="9">Keratinocyte associated protein 3</fullName>
    </recommendedName>
</protein>
<comment type="caution">
    <text evidence="7">The sequence shown here is derived from an EMBL/GenBank/DDBJ whole genome shotgun (WGS) entry which is preliminary data.</text>
</comment>
<dbReference type="AlphaFoldDB" id="A0AA35VPT5"/>
<name>A0AA35VPT5_9SAUR</name>
<proteinExistence type="inferred from homology"/>
<feature type="transmembrane region" description="Helical" evidence="6">
    <location>
        <begin position="12"/>
        <end position="31"/>
    </location>
</feature>
<comment type="subcellular location">
    <subcellularLocation>
        <location evidence="1">Membrane</location>
        <topology evidence="1">Multi-pass membrane protein</topology>
    </subcellularLocation>
</comment>
<gene>
    <name evidence="7" type="ORF">PODLI_1B024292</name>
</gene>
<evidence type="ECO:0000256" key="2">
    <source>
        <dbReference type="ARBA" id="ARBA00011030"/>
    </source>
</evidence>
<feature type="transmembrane region" description="Helical" evidence="6">
    <location>
        <begin position="86"/>
        <end position="111"/>
    </location>
</feature>
<reference evidence="7" key="1">
    <citation type="submission" date="2022-12" db="EMBL/GenBank/DDBJ databases">
        <authorList>
            <person name="Alioto T."/>
            <person name="Alioto T."/>
            <person name="Gomez Garrido J."/>
        </authorList>
    </citation>
    <scope>NUCLEOTIDE SEQUENCE</scope>
</reference>
<keyword evidence="5 6" id="KW-0472">Membrane</keyword>
<evidence type="ECO:0000313" key="7">
    <source>
        <dbReference type="EMBL" id="CAI7934835.1"/>
    </source>
</evidence>
<dbReference type="EMBL" id="CANTUW010000004">
    <property type="protein sequence ID" value="CAI7934835.1"/>
    <property type="molecule type" value="Genomic_DNA"/>
</dbReference>
<evidence type="ECO:0000256" key="3">
    <source>
        <dbReference type="ARBA" id="ARBA00022692"/>
    </source>
</evidence>
<accession>A0AA35VPT5</accession>
<evidence type="ECO:0008006" key="9">
    <source>
        <dbReference type="Google" id="ProtNLM"/>
    </source>
</evidence>
<sequence length="226" mass="23580">MDAGPRARRLVRSGISLVVLGHLNLVLGAIVHGSVLRHVARPARTITSEYAVANVIAVVSGLLSIAAGVVAILVSRSRSSPWLRWVLLATALVNALVSGACCAGLLLAVSLTVANGGRFLLAGCNRSALATDARTVRTDECPFDTTRIFDTALALWLPSLVMAAVEAGLSAWCCAASFSLCGQGPSSYKVALLQEAAPGKEVAEESSGRDPHHQLLVDVQEEECSL</sequence>
<dbReference type="GO" id="GO:0016020">
    <property type="term" value="C:membrane"/>
    <property type="evidence" value="ECO:0007669"/>
    <property type="project" value="UniProtKB-SubCell"/>
</dbReference>
<organism evidence="7 8">
    <name type="scientific">Podarcis lilfordi</name>
    <name type="common">Lilford's wall lizard</name>
    <dbReference type="NCBI Taxonomy" id="74358"/>
    <lineage>
        <taxon>Eukaryota</taxon>
        <taxon>Metazoa</taxon>
        <taxon>Chordata</taxon>
        <taxon>Craniata</taxon>
        <taxon>Vertebrata</taxon>
        <taxon>Euteleostomi</taxon>
        <taxon>Lepidosauria</taxon>
        <taxon>Squamata</taxon>
        <taxon>Bifurcata</taxon>
        <taxon>Unidentata</taxon>
        <taxon>Episquamata</taxon>
        <taxon>Laterata</taxon>
        <taxon>Lacertibaenia</taxon>
        <taxon>Lacertidae</taxon>
        <taxon>Podarcis</taxon>
    </lineage>
</organism>
<comment type="similarity">
    <text evidence="2">Belongs to the TMEM54 family.</text>
</comment>
<keyword evidence="3 6" id="KW-0812">Transmembrane</keyword>
<keyword evidence="8" id="KW-1185">Reference proteome</keyword>